<dbReference type="KEGG" id="ltr:EVS81_05795"/>
<dbReference type="Pfam" id="PF13450">
    <property type="entry name" value="NAD_binding_8"/>
    <property type="match status" value="1"/>
</dbReference>
<keyword evidence="6" id="KW-1185">Reference proteome</keyword>
<evidence type="ECO:0000256" key="2">
    <source>
        <dbReference type="ARBA" id="ARBA00038825"/>
    </source>
</evidence>
<evidence type="ECO:0000256" key="1">
    <source>
        <dbReference type="ARBA" id="ARBA00037217"/>
    </source>
</evidence>
<name>A0A4P6KDU8_9MICO</name>
<dbReference type="AlphaFoldDB" id="A0A4P6KDU8"/>
<dbReference type="GO" id="GO:0016491">
    <property type="term" value="F:oxidoreductase activity"/>
    <property type="evidence" value="ECO:0007669"/>
    <property type="project" value="InterPro"/>
</dbReference>
<dbReference type="Gene3D" id="3.50.50.60">
    <property type="entry name" value="FAD/NAD(P)-binding domain"/>
    <property type="match status" value="1"/>
</dbReference>
<feature type="domain" description="Amine oxidase" evidence="4">
    <location>
        <begin position="229"/>
        <end position="507"/>
    </location>
</feature>
<dbReference type="InterPro" id="IPR002937">
    <property type="entry name" value="Amino_oxidase"/>
</dbReference>
<dbReference type="Gene3D" id="3.40.50.720">
    <property type="entry name" value="NAD(P)-binding Rossmann-like Domain"/>
    <property type="match status" value="1"/>
</dbReference>
<dbReference type="RefSeq" id="WP_130109550.1">
    <property type="nucleotide sequence ID" value="NZ_CP035806.1"/>
</dbReference>
<dbReference type="OrthoDB" id="9774675at2"/>
<evidence type="ECO:0000313" key="5">
    <source>
        <dbReference type="EMBL" id="QBE48412.1"/>
    </source>
</evidence>
<gene>
    <name evidence="5" type="ORF">EVS81_05795</name>
</gene>
<reference evidence="5 6" key="1">
    <citation type="submission" date="2019-02" db="EMBL/GenBank/DDBJ databases">
        <authorList>
            <person name="Sun L."/>
            <person name="Pan D."/>
            <person name="Wu X."/>
        </authorList>
    </citation>
    <scope>NUCLEOTIDE SEQUENCE [LARGE SCALE GENOMIC DNA]</scope>
    <source>
        <strain evidence="5 6">JW-1</strain>
    </source>
</reference>
<proteinExistence type="predicted"/>
<dbReference type="EMBL" id="CP035806">
    <property type="protein sequence ID" value="QBE48412.1"/>
    <property type="molecule type" value="Genomic_DNA"/>
</dbReference>
<comment type="subunit">
    <text evidence="2">Interacts with COX5B; this interaction may contribute to localize PYROXD2 to the inner face of the inner mitochondrial membrane.</text>
</comment>
<evidence type="ECO:0000256" key="3">
    <source>
        <dbReference type="ARBA" id="ARBA00040298"/>
    </source>
</evidence>
<sequence length="525" mass="56561">MAKHVVVIGGGHNGLIAANYVAKAGHRVTLCEARASLGGPAGRFEFMPGYSSSITNSIGSFEGRIFDELQLETFGLRFHKPDVTLLHPMEDDLFIGWRDRRLVAEQMESYAAGESVRHRELIARLDALGAASGLSLWSRPEPGRGFLDRMDADDRSAFSDAMLEGSLMDLLDGALTTPQVKSMMMMLALNGQLLSPRARGSAFGLLLRPISRAAGGDGGLLGNQDAPLRGSVGLPIGSMGSIIDALTLSAHALGVSIRTNCRVEELLFDDSGRVDGVRLESGSRLSGIDAAIITVEPSLLPGMMPDYPGDAPRWPEQPKGSAFKVAVALDGVPSVRQADPRIPVETLLQAQFRIGPSPEYIEAAVDDGLAGRASDSPIIWGLIPTIASPGLAPPGKHLMSLNVWHAPHDLGREHWAEHGDRYVQSCLRQLRRLLPSIDEHIEDVRWYSPHDLEDEFALTSSNITHGDMTPDLMLDGRPGRGVNESLAQRGLYLGGAGTWPGGYVTGAPGRNSARTVVRELEEMER</sequence>
<dbReference type="Pfam" id="PF01593">
    <property type="entry name" value="Amino_oxidase"/>
    <property type="match status" value="1"/>
</dbReference>
<evidence type="ECO:0000313" key="6">
    <source>
        <dbReference type="Proteomes" id="UP000289260"/>
    </source>
</evidence>
<dbReference type="Proteomes" id="UP000289260">
    <property type="component" value="Chromosome"/>
</dbReference>
<organism evidence="5 6">
    <name type="scientific">Leucobacter triazinivorans</name>
    <dbReference type="NCBI Taxonomy" id="1784719"/>
    <lineage>
        <taxon>Bacteria</taxon>
        <taxon>Bacillati</taxon>
        <taxon>Actinomycetota</taxon>
        <taxon>Actinomycetes</taxon>
        <taxon>Micrococcales</taxon>
        <taxon>Microbacteriaceae</taxon>
        <taxon>Leucobacter</taxon>
    </lineage>
</organism>
<comment type="function">
    <text evidence="1">Probable oxidoreductase that may play a role as regulator of mitochondrial function.</text>
</comment>
<dbReference type="PANTHER" id="PTHR10668:SF103">
    <property type="entry name" value="PYRIDINE NUCLEOTIDE-DISULFIDE OXIDOREDUCTASE DOMAIN-CONTAINING PROTEIN 2"/>
    <property type="match status" value="1"/>
</dbReference>
<dbReference type="PANTHER" id="PTHR10668">
    <property type="entry name" value="PHYTOENE DEHYDROGENASE"/>
    <property type="match status" value="1"/>
</dbReference>
<dbReference type="InterPro" id="IPR036188">
    <property type="entry name" value="FAD/NAD-bd_sf"/>
</dbReference>
<dbReference type="SUPFAM" id="SSF51905">
    <property type="entry name" value="FAD/NAD(P)-binding domain"/>
    <property type="match status" value="1"/>
</dbReference>
<evidence type="ECO:0000259" key="4">
    <source>
        <dbReference type="Pfam" id="PF01593"/>
    </source>
</evidence>
<accession>A0A4P6KDU8</accession>
<protein>
    <recommendedName>
        <fullName evidence="3">Pyridine nucleotide-disulfide oxidoreductase domain-containing protein 2</fullName>
    </recommendedName>
</protein>